<protein>
    <submittedName>
        <fullName evidence="2">Uncharacterized protein</fullName>
    </submittedName>
</protein>
<keyword evidence="3" id="KW-1185">Reference proteome</keyword>
<feature type="region of interest" description="Disordered" evidence="1">
    <location>
        <begin position="29"/>
        <end position="59"/>
    </location>
</feature>
<dbReference type="Proteomes" id="UP000250235">
    <property type="component" value="Unassembled WGS sequence"/>
</dbReference>
<accession>A0A2Z6ZTD5</accession>
<evidence type="ECO:0000313" key="2">
    <source>
        <dbReference type="EMBL" id="KZT76452.1"/>
    </source>
</evidence>
<name>A0A2Z6ZTD5_9LAMI</name>
<organism evidence="2 3">
    <name type="scientific">Dorcoceras hygrometricum</name>
    <dbReference type="NCBI Taxonomy" id="472368"/>
    <lineage>
        <taxon>Eukaryota</taxon>
        <taxon>Viridiplantae</taxon>
        <taxon>Streptophyta</taxon>
        <taxon>Embryophyta</taxon>
        <taxon>Tracheophyta</taxon>
        <taxon>Spermatophyta</taxon>
        <taxon>Magnoliopsida</taxon>
        <taxon>eudicotyledons</taxon>
        <taxon>Gunneridae</taxon>
        <taxon>Pentapetalae</taxon>
        <taxon>asterids</taxon>
        <taxon>lamiids</taxon>
        <taxon>Lamiales</taxon>
        <taxon>Gesneriaceae</taxon>
        <taxon>Didymocarpoideae</taxon>
        <taxon>Trichosporeae</taxon>
        <taxon>Loxocarpinae</taxon>
        <taxon>Dorcoceras</taxon>
    </lineage>
</organism>
<dbReference type="AlphaFoldDB" id="A0A2Z6ZTD5"/>
<reference evidence="2 3" key="1">
    <citation type="journal article" date="2015" name="Proc. Natl. Acad. Sci. U.S.A.">
        <title>The resurrection genome of Boea hygrometrica: A blueprint for survival of dehydration.</title>
        <authorList>
            <person name="Xiao L."/>
            <person name="Yang G."/>
            <person name="Zhang L."/>
            <person name="Yang X."/>
            <person name="Zhao S."/>
            <person name="Ji Z."/>
            <person name="Zhou Q."/>
            <person name="Hu M."/>
            <person name="Wang Y."/>
            <person name="Chen M."/>
            <person name="Xu Y."/>
            <person name="Jin H."/>
            <person name="Xiao X."/>
            <person name="Hu G."/>
            <person name="Bao F."/>
            <person name="Hu Y."/>
            <person name="Wan P."/>
            <person name="Li L."/>
            <person name="Deng X."/>
            <person name="Kuang T."/>
            <person name="Xiang C."/>
            <person name="Zhu J.K."/>
            <person name="Oliver M.J."/>
            <person name="He Y."/>
        </authorList>
    </citation>
    <scope>NUCLEOTIDE SEQUENCE [LARGE SCALE GENOMIC DNA]</scope>
    <source>
        <strain evidence="3">cv. XS01</strain>
    </source>
</reference>
<evidence type="ECO:0000313" key="3">
    <source>
        <dbReference type="Proteomes" id="UP000250235"/>
    </source>
</evidence>
<evidence type="ECO:0000256" key="1">
    <source>
        <dbReference type="SAM" id="MobiDB-lite"/>
    </source>
</evidence>
<feature type="compositionally biased region" description="Polar residues" evidence="1">
    <location>
        <begin position="29"/>
        <end position="54"/>
    </location>
</feature>
<gene>
    <name evidence="2" type="ORF">F511_46523</name>
</gene>
<dbReference type="EMBL" id="KV119243">
    <property type="protein sequence ID" value="KZT76452.1"/>
    <property type="molecule type" value="Genomic_DNA"/>
</dbReference>
<proteinExistence type="predicted"/>
<sequence length="136" mass="15110">MLYANWDTLSTTWGTASWIKATPSCGSWKTCTTSRKQHNSPRGTSGSNPSTESNKYSKRKAVDKYADAMLEIEVQPKAESRGISKQQLDSWITQQLERNNGKTVDTECILSIWELPTRLTYTAPDATIAQPAVAHS</sequence>